<sequence>MTAREKPRPPGPQAADRLPGLESRLFDIPEDKFVEVVRLLERVRDHPDVRQTFAAIRPRLAQVRPDRRPTLKRVLCMPFEDVLEGFGVADMPLGHIERRVIEPVWRLVTEYGDRHQLDQLDRQVQEAAPGNLNALRNIGRRLWPMAAQVIREAIPGAIRGATDQDAARQGMWRLLHGDEGMHRQAQDVAAFLEIGLTIEALKDTLSPRPLPVLEDSHLAAIEQAAQAVARQSTGLVHHLLLVAASRLGTPADLLVALDGLDLGKARWEQPAIVARLGGLVVTDLEERAARFGGAGGKGEGGVGSGPAAVSPEEAVAIAERLVASVDTTSAAVEVLAEPAYRGRLDAVKAAVRTMVAGNVLDTAPQGILTAVAAPADHGRPVPVDETLQAAAEDHARALRRCEGLADALGLHQPLKDAVASMEKGLQSRAQALLAGYPAVAADPDAAETAEINLFYALRLLELVAGPAKADRLRTAIMAATGEFDDREGYQA</sequence>
<keyword evidence="2" id="KW-1185">Reference proteome</keyword>
<dbReference type="Proteomes" id="UP000069935">
    <property type="component" value="Chromosome 3"/>
</dbReference>
<gene>
    <name evidence="1" type="ORF">AL072_21530</name>
</gene>
<reference evidence="2" key="1">
    <citation type="submission" date="2015-12" db="EMBL/GenBank/DDBJ databases">
        <title>Complete Genome Sequence of Azospirillum thiophilum BV-S.</title>
        <authorList>
            <person name="Fomenkov A."/>
            <person name="Vincze T."/>
            <person name="Grabovich M."/>
            <person name="Dubinina G."/>
            <person name="Orlova M."/>
            <person name="Belousova E."/>
            <person name="Roberts R.J."/>
        </authorList>
    </citation>
    <scope>NUCLEOTIDE SEQUENCE [LARGE SCALE GENOMIC DNA]</scope>
    <source>
        <strain evidence="2">BV-S</strain>
    </source>
</reference>
<evidence type="ECO:0000313" key="1">
    <source>
        <dbReference type="EMBL" id="ALG73574.1"/>
    </source>
</evidence>
<organism evidence="1 2">
    <name type="scientific">Azospirillum thiophilum</name>
    <dbReference type="NCBI Taxonomy" id="528244"/>
    <lineage>
        <taxon>Bacteria</taxon>
        <taxon>Pseudomonadati</taxon>
        <taxon>Pseudomonadota</taxon>
        <taxon>Alphaproteobacteria</taxon>
        <taxon>Rhodospirillales</taxon>
        <taxon>Azospirillaceae</taxon>
        <taxon>Azospirillum</taxon>
    </lineage>
</organism>
<reference evidence="1 2" key="2">
    <citation type="journal article" date="2016" name="Genome Announc.">
        <title>Complete Genome Sequence of a Strain of Azospirillum thiophilum Isolated from a Sulfide Spring.</title>
        <authorList>
            <person name="Fomenkov A."/>
            <person name="Vincze T."/>
            <person name="Grabovich M."/>
            <person name="Anton B.P."/>
            <person name="Dubinina G."/>
            <person name="Orlova M."/>
            <person name="Belousova E."/>
            <person name="Roberts R.J."/>
        </authorList>
    </citation>
    <scope>NUCLEOTIDE SEQUENCE [LARGE SCALE GENOMIC DNA]</scope>
    <source>
        <strain evidence="1 2">BV-S</strain>
    </source>
</reference>
<dbReference type="EMBL" id="CP012403">
    <property type="protein sequence ID" value="ALG73574.1"/>
    <property type="molecule type" value="Genomic_DNA"/>
</dbReference>
<name>A0AAC8W1T2_9PROT</name>
<protein>
    <submittedName>
        <fullName evidence="1">Uncharacterized protein</fullName>
    </submittedName>
</protein>
<dbReference type="RefSeq" id="WP_045584251.1">
    <property type="nucleotide sequence ID" value="NZ_CP012403.1"/>
</dbReference>
<evidence type="ECO:0000313" key="2">
    <source>
        <dbReference type="Proteomes" id="UP000069935"/>
    </source>
</evidence>
<proteinExistence type="predicted"/>
<dbReference type="AlphaFoldDB" id="A0AAC8W1T2"/>
<accession>A0AAC8W1T2</accession>
<dbReference type="KEGG" id="ati:AL072_21530"/>